<dbReference type="GO" id="GO:0003677">
    <property type="term" value="F:DNA binding"/>
    <property type="evidence" value="ECO:0007669"/>
    <property type="project" value="UniProtKB-KW"/>
</dbReference>
<comment type="caution">
    <text evidence="6">The sequence shown here is derived from an EMBL/GenBank/DDBJ whole genome shotgun (WGS) entry which is preliminary data.</text>
</comment>
<organism evidence="6 7">
    <name type="scientific">Leucobacter aridicollis</name>
    <dbReference type="NCBI Taxonomy" id="283878"/>
    <lineage>
        <taxon>Bacteria</taxon>
        <taxon>Bacillati</taxon>
        <taxon>Actinomycetota</taxon>
        <taxon>Actinomycetes</taxon>
        <taxon>Micrococcales</taxon>
        <taxon>Microbacteriaceae</taxon>
        <taxon>Leucobacter</taxon>
    </lineage>
</organism>
<keyword evidence="3" id="KW-0804">Transcription</keyword>
<keyword evidence="2 6" id="KW-0238">DNA-binding</keyword>
<dbReference type="InterPro" id="IPR036390">
    <property type="entry name" value="WH_DNA-bd_sf"/>
</dbReference>
<evidence type="ECO:0000259" key="4">
    <source>
        <dbReference type="PROSITE" id="PS51077"/>
    </source>
</evidence>
<dbReference type="InterPro" id="IPR050707">
    <property type="entry name" value="HTH_MetabolicPath_Reg"/>
</dbReference>
<dbReference type="Gene3D" id="1.10.10.10">
    <property type="entry name" value="Winged helix-like DNA-binding domain superfamily/Winged helix DNA-binding domain"/>
    <property type="match status" value="1"/>
</dbReference>
<sequence>MTSTTSPDTAEDTGKGRDGLLNRSMRVLRVISTFPQGIGLSELTRLSGVPKATCFRIITTLEEEGMLVTDDETKKTRISVGSLSVIGGLLTETGTLRAIREILTNLSNASGETTGFDMLQDNDIVVLLQNVGPSLIGQTLKSTPRVQPPWLTSTGKSLLSYRDPEVVRELLEPSYPKENPSTLEMFIDTLEPARTHGYAWLYGALERDAASVAAPVLIGDLPRFAIWIGGPTYRITPDTVRRLGQLAIEAAAQTAKLLTASAQLQPSTPADAFTSQRVIF</sequence>
<dbReference type="SUPFAM" id="SSF55781">
    <property type="entry name" value="GAF domain-like"/>
    <property type="match status" value="1"/>
</dbReference>
<evidence type="ECO:0000256" key="2">
    <source>
        <dbReference type="ARBA" id="ARBA00023125"/>
    </source>
</evidence>
<name>A0A852RFD9_9MICO</name>
<gene>
    <name evidence="6" type="ORF">BJ960_000225</name>
</gene>
<feature type="domain" description="HTH iclR-type" evidence="4">
    <location>
        <begin position="18"/>
        <end position="80"/>
    </location>
</feature>
<proteinExistence type="predicted"/>
<evidence type="ECO:0000259" key="5">
    <source>
        <dbReference type="PROSITE" id="PS51078"/>
    </source>
</evidence>
<dbReference type="GO" id="GO:0003700">
    <property type="term" value="F:DNA-binding transcription factor activity"/>
    <property type="evidence" value="ECO:0007669"/>
    <property type="project" value="TreeGrafter"/>
</dbReference>
<dbReference type="PROSITE" id="PS51078">
    <property type="entry name" value="ICLR_ED"/>
    <property type="match status" value="1"/>
</dbReference>
<dbReference type="InterPro" id="IPR014757">
    <property type="entry name" value="Tscrpt_reg_IclR_C"/>
</dbReference>
<keyword evidence="7" id="KW-1185">Reference proteome</keyword>
<protein>
    <submittedName>
        <fullName evidence="6">DNA-binding IclR family transcriptional regulator</fullName>
    </submittedName>
</protein>
<dbReference type="RefSeq" id="WP_185985911.1">
    <property type="nucleotide sequence ID" value="NZ_BAAALZ010000003.1"/>
</dbReference>
<dbReference type="InterPro" id="IPR036388">
    <property type="entry name" value="WH-like_DNA-bd_sf"/>
</dbReference>
<dbReference type="GO" id="GO:0045892">
    <property type="term" value="P:negative regulation of DNA-templated transcription"/>
    <property type="evidence" value="ECO:0007669"/>
    <property type="project" value="TreeGrafter"/>
</dbReference>
<accession>A0A852RFD9</accession>
<dbReference type="PANTHER" id="PTHR30136:SF24">
    <property type="entry name" value="HTH-TYPE TRANSCRIPTIONAL REPRESSOR ALLR"/>
    <property type="match status" value="1"/>
</dbReference>
<dbReference type="AlphaFoldDB" id="A0A852RFD9"/>
<dbReference type="PROSITE" id="PS51077">
    <property type="entry name" value="HTH_ICLR"/>
    <property type="match status" value="1"/>
</dbReference>
<dbReference type="Pfam" id="PF09339">
    <property type="entry name" value="HTH_IclR"/>
    <property type="match status" value="1"/>
</dbReference>
<dbReference type="Proteomes" id="UP000586095">
    <property type="component" value="Unassembled WGS sequence"/>
</dbReference>
<dbReference type="PANTHER" id="PTHR30136">
    <property type="entry name" value="HELIX-TURN-HELIX TRANSCRIPTIONAL REGULATOR, ICLR FAMILY"/>
    <property type="match status" value="1"/>
</dbReference>
<reference evidence="6 7" key="1">
    <citation type="submission" date="2020-07" db="EMBL/GenBank/DDBJ databases">
        <title>Sequencing the genomes of 1000 actinobacteria strains.</title>
        <authorList>
            <person name="Klenk H.-P."/>
        </authorList>
    </citation>
    <scope>NUCLEOTIDE SEQUENCE [LARGE SCALE GENOMIC DNA]</scope>
    <source>
        <strain evidence="6 7">DSM 17380</strain>
    </source>
</reference>
<dbReference type="SMART" id="SM00346">
    <property type="entry name" value="HTH_ICLR"/>
    <property type="match status" value="1"/>
</dbReference>
<dbReference type="SUPFAM" id="SSF46785">
    <property type="entry name" value="Winged helix' DNA-binding domain"/>
    <property type="match status" value="1"/>
</dbReference>
<evidence type="ECO:0000256" key="1">
    <source>
        <dbReference type="ARBA" id="ARBA00023015"/>
    </source>
</evidence>
<evidence type="ECO:0000256" key="3">
    <source>
        <dbReference type="ARBA" id="ARBA00023163"/>
    </source>
</evidence>
<keyword evidence="1" id="KW-0805">Transcription regulation</keyword>
<dbReference type="Pfam" id="PF01614">
    <property type="entry name" value="IclR_C"/>
    <property type="match status" value="1"/>
</dbReference>
<evidence type="ECO:0000313" key="6">
    <source>
        <dbReference type="EMBL" id="NYD25422.1"/>
    </source>
</evidence>
<dbReference type="EMBL" id="JACCBD010000001">
    <property type="protein sequence ID" value="NYD25422.1"/>
    <property type="molecule type" value="Genomic_DNA"/>
</dbReference>
<evidence type="ECO:0000313" key="7">
    <source>
        <dbReference type="Proteomes" id="UP000586095"/>
    </source>
</evidence>
<feature type="domain" description="IclR-ED" evidence="5">
    <location>
        <begin position="81"/>
        <end position="260"/>
    </location>
</feature>
<dbReference type="InterPro" id="IPR005471">
    <property type="entry name" value="Tscrpt_reg_IclR_N"/>
</dbReference>
<dbReference type="InterPro" id="IPR029016">
    <property type="entry name" value="GAF-like_dom_sf"/>
</dbReference>
<dbReference type="Gene3D" id="3.30.450.40">
    <property type="match status" value="1"/>
</dbReference>